<dbReference type="CDD" id="cd01317">
    <property type="entry name" value="DHOase_IIa"/>
    <property type="match status" value="1"/>
</dbReference>
<evidence type="ECO:0000259" key="7">
    <source>
        <dbReference type="Pfam" id="PF01979"/>
    </source>
</evidence>
<name>A0ABT6NHH4_9FIRM</name>
<dbReference type="InterPro" id="IPR004722">
    <property type="entry name" value="DHOase"/>
</dbReference>
<dbReference type="EC" id="3.5.2.3" evidence="6"/>
<evidence type="ECO:0000256" key="1">
    <source>
        <dbReference type="ARBA" id="ARBA00002368"/>
    </source>
</evidence>
<keyword evidence="5 6" id="KW-0665">Pyrimidine biosynthesis</keyword>
<dbReference type="GO" id="GO:0004151">
    <property type="term" value="F:dihydroorotase activity"/>
    <property type="evidence" value="ECO:0007669"/>
    <property type="project" value="UniProtKB-EC"/>
</dbReference>
<dbReference type="HAMAP" id="MF_00220_B">
    <property type="entry name" value="PyrC_classI_B"/>
    <property type="match status" value="1"/>
</dbReference>
<feature type="domain" description="Amidohydrolase-related" evidence="7">
    <location>
        <begin position="51"/>
        <end position="411"/>
    </location>
</feature>
<comment type="similarity">
    <text evidence="2 6">Belongs to the metallo-dependent hydrolases superfamily. DHOase family. Class I DHOase subfamily.</text>
</comment>
<feature type="binding site" evidence="6">
    <location>
        <position position="152"/>
    </location>
    <ligand>
        <name>Zn(2+)</name>
        <dbReference type="ChEBI" id="CHEBI:29105"/>
        <label>2</label>
    </ligand>
</feature>
<dbReference type="NCBIfam" id="TIGR00857">
    <property type="entry name" value="pyrC_multi"/>
    <property type="match status" value="1"/>
</dbReference>
<dbReference type="Gene3D" id="3.20.20.140">
    <property type="entry name" value="Metal-dependent hydrolases"/>
    <property type="match status" value="1"/>
</dbReference>
<evidence type="ECO:0000256" key="5">
    <source>
        <dbReference type="ARBA" id="ARBA00022975"/>
    </source>
</evidence>
<gene>
    <name evidence="6" type="primary">pyrC</name>
    <name evidence="8" type="ORF">QE109_16835</name>
</gene>
<dbReference type="InterPro" id="IPR032466">
    <property type="entry name" value="Metal_Hydrolase"/>
</dbReference>
<reference evidence="8 9" key="1">
    <citation type="submission" date="2023-04" db="EMBL/GenBank/DDBJ databases">
        <title>Fusibacter bizertensis strain WBS, isolated from littoral bottom sediments of the Arctic seas - biochemical and genomic analysis.</title>
        <authorList>
            <person name="Brioukhanov A.L."/>
        </authorList>
    </citation>
    <scope>NUCLEOTIDE SEQUENCE [LARGE SCALE GENOMIC DNA]</scope>
    <source>
        <strain evidence="8 9">WBS</strain>
    </source>
</reference>
<feature type="binding site" evidence="6">
    <location>
        <position position="62"/>
    </location>
    <ligand>
        <name>Zn(2+)</name>
        <dbReference type="ChEBI" id="CHEBI:29105"/>
        <label>1</label>
    </ligand>
</feature>
<evidence type="ECO:0000256" key="6">
    <source>
        <dbReference type="HAMAP-Rule" id="MF_00220"/>
    </source>
</evidence>
<evidence type="ECO:0000256" key="3">
    <source>
        <dbReference type="ARBA" id="ARBA00022723"/>
    </source>
</evidence>
<feature type="binding site" evidence="6">
    <location>
        <position position="94"/>
    </location>
    <ligand>
        <name>substrate</name>
    </ligand>
</feature>
<dbReference type="RefSeq" id="WP_281095723.1">
    <property type="nucleotide sequence ID" value="NZ_JARYZI010000017.1"/>
</dbReference>
<evidence type="ECO:0000313" key="8">
    <source>
        <dbReference type="EMBL" id="MDH8679827.1"/>
    </source>
</evidence>
<evidence type="ECO:0000313" key="9">
    <source>
        <dbReference type="Proteomes" id="UP001158045"/>
    </source>
</evidence>
<accession>A0ABT6NHH4</accession>
<comment type="caution">
    <text evidence="8">The sequence shown here is derived from an EMBL/GenBank/DDBJ whole genome shotgun (WGS) entry which is preliminary data.</text>
</comment>
<dbReference type="PROSITE" id="PS00483">
    <property type="entry name" value="DIHYDROOROTASE_2"/>
    <property type="match status" value="1"/>
</dbReference>
<keyword evidence="3 6" id="KW-0479">Metal-binding</keyword>
<keyword evidence="4 6" id="KW-0378">Hydrolase</keyword>
<dbReference type="InterPro" id="IPR050138">
    <property type="entry name" value="DHOase/Allantoinase_Hydrolase"/>
</dbReference>
<comment type="function">
    <text evidence="1 6">Catalyzes the reversible cyclization of carbamoyl aspartate to dihydroorotate.</text>
</comment>
<dbReference type="InterPro" id="IPR011059">
    <property type="entry name" value="Metal-dep_hydrolase_composite"/>
</dbReference>
<comment type="pathway">
    <text evidence="6">Pyrimidine metabolism; UMP biosynthesis via de novo pathway; (S)-dihydroorotate from bicarbonate: step 3/3.</text>
</comment>
<protein>
    <recommendedName>
        <fullName evidence="6">Dihydroorotase</fullName>
        <shortName evidence="6">DHOase</shortName>
        <ecNumber evidence="6">3.5.2.3</ecNumber>
    </recommendedName>
</protein>
<sequence length="423" mass="46503">MVLLRNGTVVNPKTGLNGKMDVLIEGDKIVEVSNSIEIREGFQVIDVKGNYVFPGFIDLHVHLREPGFESKETIFTGSRACAKGGYTSVVCMPNTSPALHSKEVLEHLKKIIESDSVISIYPAGAITMNIAGNELSNHDELFETGAVALSDDGHTTMNSDFMRKAFLSSRKWNRPVMTHSEDHEVTKAFREKIYPTNAESDIVERDISLCKETNGILHVSHVSTDRAIDAIKNAKNEGLEVTGEAAPHHFALSNQTVDMTSTLCKVNPPIRSENDRLKVVDAIKNRIIEVIATDHAPHELSSKEKSYGDASFGISGIESAFSVSYKALVESGAIDLMHLIEMLTEKPARIARLENVGSIEPQYVADIVIADLDQEVLINSDTFVSKGKNTPFNGYPGKGDILMTIHHGKVVYSKKSGRNYVIR</sequence>
<comment type="catalytic activity">
    <reaction evidence="6">
        <text>(S)-dihydroorotate + H2O = N-carbamoyl-L-aspartate + H(+)</text>
        <dbReference type="Rhea" id="RHEA:24296"/>
        <dbReference type="ChEBI" id="CHEBI:15377"/>
        <dbReference type="ChEBI" id="CHEBI:15378"/>
        <dbReference type="ChEBI" id="CHEBI:30864"/>
        <dbReference type="ChEBI" id="CHEBI:32814"/>
        <dbReference type="EC" id="3.5.2.3"/>
    </reaction>
</comment>
<dbReference type="SUPFAM" id="SSF51556">
    <property type="entry name" value="Metallo-dependent hydrolases"/>
    <property type="match status" value="1"/>
</dbReference>
<comment type="cofactor">
    <cofactor evidence="6">
        <name>Zn(2+)</name>
        <dbReference type="ChEBI" id="CHEBI:29105"/>
    </cofactor>
    <text evidence="6">Binds 2 Zn(2+) ions per subunit.</text>
</comment>
<feature type="binding site" evidence="6">
    <location>
        <position position="179"/>
    </location>
    <ligand>
        <name>Zn(2+)</name>
        <dbReference type="ChEBI" id="CHEBI:29105"/>
        <label>2</label>
    </ligand>
</feature>
<feature type="binding site" evidence="6">
    <location>
        <position position="267"/>
    </location>
    <ligand>
        <name>substrate</name>
    </ligand>
</feature>
<organism evidence="8 9">
    <name type="scientific">Fusibacter bizertensis</name>
    <dbReference type="NCBI Taxonomy" id="1488331"/>
    <lineage>
        <taxon>Bacteria</taxon>
        <taxon>Bacillati</taxon>
        <taxon>Bacillota</taxon>
        <taxon>Clostridia</taxon>
        <taxon>Eubacteriales</taxon>
        <taxon>Eubacteriales Family XII. Incertae Sedis</taxon>
        <taxon>Fusibacter</taxon>
    </lineage>
</organism>
<dbReference type="EMBL" id="JARYZI010000017">
    <property type="protein sequence ID" value="MDH8679827.1"/>
    <property type="molecule type" value="Genomic_DNA"/>
</dbReference>
<feature type="binding site" evidence="6">
    <location>
        <begin position="62"/>
        <end position="64"/>
    </location>
    <ligand>
        <name>substrate</name>
    </ligand>
</feature>
<keyword evidence="6" id="KW-0862">Zinc</keyword>
<keyword evidence="9" id="KW-1185">Reference proteome</keyword>
<proteinExistence type="inferred from homology"/>
<dbReference type="PANTHER" id="PTHR43668">
    <property type="entry name" value="ALLANTOINASE"/>
    <property type="match status" value="1"/>
</dbReference>
<feature type="binding site" evidence="6">
    <location>
        <begin position="312"/>
        <end position="313"/>
    </location>
    <ligand>
        <name>substrate</name>
    </ligand>
</feature>
<dbReference type="SUPFAM" id="SSF51338">
    <property type="entry name" value="Composite domain of metallo-dependent hydrolases"/>
    <property type="match status" value="1"/>
</dbReference>
<feature type="binding site" evidence="6">
    <location>
        <position position="294"/>
    </location>
    <ligand>
        <name>Zn(2+)</name>
        <dbReference type="ChEBI" id="CHEBI:29105"/>
        <label>1</label>
    </ligand>
</feature>
<feature type="binding site" evidence="6">
    <location>
        <position position="298"/>
    </location>
    <ligand>
        <name>substrate</name>
    </ligand>
</feature>
<dbReference type="InterPro" id="IPR006680">
    <property type="entry name" value="Amidohydro-rel"/>
</dbReference>
<feature type="binding site" evidence="6">
    <location>
        <position position="152"/>
    </location>
    <ligand>
        <name>Zn(2+)</name>
        <dbReference type="ChEBI" id="CHEBI:29105"/>
        <label>1</label>
    </ligand>
</feature>
<feature type="binding site" evidence="6">
    <location>
        <position position="60"/>
    </location>
    <ligand>
        <name>Zn(2+)</name>
        <dbReference type="ChEBI" id="CHEBI:29105"/>
        <label>1</label>
    </ligand>
</feature>
<evidence type="ECO:0000256" key="2">
    <source>
        <dbReference type="ARBA" id="ARBA00010286"/>
    </source>
</evidence>
<dbReference type="Pfam" id="PF01979">
    <property type="entry name" value="Amidohydro_1"/>
    <property type="match status" value="1"/>
</dbReference>
<dbReference type="PANTHER" id="PTHR43668:SF2">
    <property type="entry name" value="ALLANTOINASE"/>
    <property type="match status" value="1"/>
</dbReference>
<feature type="active site" evidence="6">
    <location>
        <position position="294"/>
    </location>
</feature>
<dbReference type="PROSITE" id="PS00482">
    <property type="entry name" value="DIHYDROOROTASE_1"/>
    <property type="match status" value="1"/>
</dbReference>
<dbReference type="Proteomes" id="UP001158045">
    <property type="component" value="Unassembled WGS sequence"/>
</dbReference>
<evidence type="ECO:0000256" key="4">
    <source>
        <dbReference type="ARBA" id="ARBA00022801"/>
    </source>
</evidence>
<dbReference type="InterPro" id="IPR002195">
    <property type="entry name" value="Dihydroorotase_CS"/>
</dbReference>
<feature type="binding site" evidence="6">
    <location>
        <position position="221"/>
    </location>
    <ligand>
        <name>Zn(2+)</name>
        <dbReference type="ChEBI" id="CHEBI:29105"/>
        <label>2</label>
    </ligand>
</feature>